<proteinExistence type="predicted"/>
<sequence>MNYQVVGTEIDPAEVQNGEWETILRLRNRYRPATASQSPQHSAGLLPEPNDGDGRPTEKSRHATPLTRFRRAPLPQLPRGDLKVVVRPRGGFDVSKETPRRLFTAICAATKIPLQEALAQDQVRLHPANNTFTISTPVEARARTYAQITSITIGTNSTDATAYLAPPDDAVRGVIHMAHSGESHAEIINGLVPFNPELPIIDARSFGKKRSIIITFATGPLPKAIRFWAGVHTCFPHRPKMETCYNCRRIGHRQDVCPAPASGCCHNCGETHTPTDPPTCPPKCIVCGDGHHTGNIQCKYRYARPQPRTTQPATGHQSRTREQTPAPRKSSRSASSARSASRDRSNKPRQDLTWADRVRKSPPASTQKIPDHNEGELRALREEIPDSPLSSIRLRSNMAGRGNSNYLHILTWNCRGFRGKRAPLQLLLPTLSPTPQVLLLQDTATQAALPGYNSTHSDTTNTPRASTLVHRTLTHKTHYITSETPCVITEIIHHTHTLPSIFIANIYHPPSKPMATLESLLRELHRLVGKHPLLIGGDFNSQHTDWGYKTTTHRGRRLWLLLQNLQLSVHNNFQTPTRIGNSVSMDTSPDLVLSCSLRDVTWTRTQHTLGSDHYMIQVTVPFKPPRHTYMTHKLINWDALRTTRTASPDNPITDINDWVDSLQTDIQHHTQQIETTTDVPTLDSRLAHLWEAYHSLLERWKRGKHNRTLRKRLATLQSQIQLHSEELCRSNWGQVCDGIAGRLSAKRAWQLLRHLIDPSKTKNTTQHHVTRLIHAHIDNPDALLDTLRDTYTSPGIPTPLPSYTGQANPELDTAITEAEAAAGEVAHEVPQFCSFGGRLVEDLVLRERARSTMTALSGPGPWDVGSSAFGMVLKNFEVYCPLFANVSVIRDEEVAASNASASRPVRYYSVDYGTSSWGGKWACEFCLFTTVSSFIYAFLWLWIFCSFSRKVQDMSVVESSPWKVVPPALFITCVFSMLVLACAILLTVGQVGLCNSLERHTLVSCSDAQDLPWKPDVIKMANFHTLLTRAEYFTFGFRRALTAMVDEPSRSFKVVLSMQREGNNHGDVHYKILDVGELMVNLQVKFYKEKDTDHATWGNALHQIDLDCEVSRSSGSLVVNKQSFR</sequence>
<dbReference type="EMBL" id="CM023478">
    <property type="protein sequence ID" value="KAH7934347.1"/>
    <property type="molecule type" value="Genomic_DNA"/>
</dbReference>
<name>A0ACB8C696_DERSI</name>
<comment type="caution">
    <text evidence="1">The sequence shown here is derived from an EMBL/GenBank/DDBJ whole genome shotgun (WGS) entry which is preliminary data.</text>
</comment>
<accession>A0ACB8C696</accession>
<organism evidence="1 2">
    <name type="scientific">Dermacentor silvarum</name>
    <name type="common">Tick</name>
    <dbReference type="NCBI Taxonomy" id="543639"/>
    <lineage>
        <taxon>Eukaryota</taxon>
        <taxon>Metazoa</taxon>
        <taxon>Ecdysozoa</taxon>
        <taxon>Arthropoda</taxon>
        <taxon>Chelicerata</taxon>
        <taxon>Arachnida</taxon>
        <taxon>Acari</taxon>
        <taxon>Parasitiformes</taxon>
        <taxon>Ixodida</taxon>
        <taxon>Ixodoidea</taxon>
        <taxon>Ixodidae</taxon>
        <taxon>Rhipicephalinae</taxon>
        <taxon>Dermacentor</taxon>
    </lineage>
</organism>
<dbReference type="Proteomes" id="UP000821865">
    <property type="component" value="Chromosome 9"/>
</dbReference>
<keyword evidence="2" id="KW-1185">Reference proteome</keyword>
<gene>
    <name evidence="1" type="ORF">HPB49_025017</name>
</gene>
<evidence type="ECO:0000313" key="1">
    <source>
        <dbReference type="EMBL" id="KAH7934347.1"/>
    </source>
</evidence>
<reference evidence="1" key="1">
    <citation type="submission" date="2020-05" db="EMBL/GenBank/DDBJ databases">
        <title>Large-scale comparative analyses of tick genomes elucidate their genetic diversity and vector capacities.</title>
        <authorList>
            <person name="Jia N."/>
            <person name="Wang J."/>
            <person name="Shi W."/>
            <person name="Du L."/>
            <person name="Sun Y."/>
            <person name="Zhan W."/>
            <person name="Jiang J."/>
            <person name="Wang Q."/>
            <person name="Zhang B."/>
            <person name="Ji P."/>
            <person name="Sakyi L.B."/>
            <person name="Cui X."/>
            <person name="Yuan T."/>
            <person name="Jiang B."/>
            <person name="Yang W."/>
            <person name="Lam T.T.-Y."/>
            <person name="Chang Q."/>
            <person name="Ding S."/>
            <person name="Wang X."/>
            <person name="Zhu J."/>
            <person name="Ruan X."/>
            <person name="Zhao L."/>
            <person name="Wei J."/>
            <person name="Que T."/>
            <person name="Du C."/>
            <person name="Cheng J."/>
            <person name="Dai P."/>
            <person name="Han X."/>
            <person name="Huang E."/>
            <person name="Gao Y."/>
            <person name="Liu J."/>
            <person name="Shao H."/>
            <person name="Ye R."/>
            <person name="Li L."/>
            <person name="Wei W."/>
            <person name="Wang X."/>
            <person name="Wang C."/>
            <person name="Yang T."/>
            <person name="Huo Q."/>
            <person name="Li W."/>
            <person name="Guo W."/>
            <person name="Chen H."/>
            <person name="Zhou L."/>
            <person name="Ni X."/>
            <person name="Tian J."/>
            <person name="Zhou Y."/>
            <person name="Sheng Y."/>
            <person name="Liu T."/>
            <person name="Pan Y."/>
            <person name="Xia L."/>
            <person name="Li J."/>
            <person name="Zhao F."/>
            <person name="Cao W."/>
        </authorList>
    </citation>
    <scope>NUCLEOTIDE SEQUENCE</scope>
    <source>
        <strain evidence="1">Dsil-2018</strain>
    </source>
</reference>
<evidence type="ECO:0000313" key="2">
    <source>
        <dbReference type="Proteomes" id="UP000821865"/>
    </source>
</evidence>
<protein>
    <submittedName>
        <fullName evidence="1">Uncharacterized protein</fullName>
    </submittedName>
</protein>